<sequence>MDNSSTRTRPCSLASWTISSCRGVRNMRRLSCRFRLKRRHHERGRKRKPALVPAELALMISSVVLLVTRASAVGAARTFFEAVSALGQIAAFLGFNVPFFCLAAVFQTTGGFLALFGWCLFDAHCLLHQDARITHRHGCGSGLNGTPQPVSSFCPDDEVVHQEIGT</sequence>
<dbReference type="KEGG" id="rht:NT26_2982"/>
<dbReference type="EMBL" id="FO082820">
    <property type="protein sequence ID" value="CCF20706.1"/>
    <property type="molecule type" value="Genomic_DNA"/>
</dbReference>
<protein>
    <submittedName>
        <fullName evidence="1">Uncharacterized protein</fullName>
    </submittedName>
</protein>
<evidence type="ECO:0000313" key="2">
    <source>
        <dbReference type="Proteomes" id="UP000010792"/>
    </source>
</evidence>
<reference evidence="1 2" key="1">
    <citation type="journal article" date="2013" name="Genome Biol. Evol.">
        <title>Life in an arsenic-containing gold mine: genome and physiology of the autotrophic arsenite-oxidizing bacterium rhizobium sp. NT-26.</title>
        <authorList>
            <person name="Andres J."/>
            <person name="Arsene-Ploetze F."/>
            <person name="Barbe V."/>
            <person name="Brochier-Armanet C."/>
            <person name="Cleiss-Arnold J."/>
            <person name="Coppee J.Y."/>
            <person name="Dillies M.A."/>
            <person name="Geist"/>
            <person name="L"/>
            <person name="Joublin A."/>
            <person name="Koechler S."/>
            <person name="Lassalle F."/>
            <person name="Marchal M."/>
            <person name="Medigue C."/>
            <person name="Muller D."/>
            <person name="Nesme X."/>
            <person name="Plewniak F."/>
            <person name="Proux C."/>
            <person name="Ramirez-Bahena M.H."/>
            <person name="Schenowitz C."/>
            <person name="Sismeiro O."/>
            <person name="Vallenet D."/>
            <person name="Santini J.M."/>
            <person name="Bertin P.N."/>
        </authorList>
    </citation>
    <scope>NUCLEOTIDE SEQUENCE [LARGE SCALE GENOMIC DNA]</scope>
    <source>
        <strain evidence="1 2">NT-26</strain>
    </source>
</reference>
<dbReference type="STRING" id="1125847.NT26_2982"/>
<accession>L0NIS5</accession>
<gene>
    <name evidence="1" type="ORF">NT26_2982</name>
</gene>
<dbReference type="Proteomes" id="UP000010792">
    <property type="component" value="Chromosome"/>
</dbReference>
<name>L0NIS5_9HYPH</name>
<proteinExistence type="predicted"/>
<evidence type="ECO:0000313" key="1">
    <source>
        <dbReference type="EMBL" id="CCF20706.1"/>
    </source>
</evidence>
<dbReference type="PROSITE" id="PS51257">
    <property type="entry name" value="PROKAR_LIPOPROTEIN"/>
    <property type="match status" value="1"/>
</dbReference>
<organism evidence="1 2">
    <name type="scientific">Pseudorhizobium banfieldiae</name>
    <dbReference type="NCBI Taxonomy" id="1125847"/>
    <lineage>
        <taxon>Bacteria</taxon>
        <taxon>Pseudomonadati</taxon>
        <taxon>Pseudomonadota</taxon>
        <taxon>Alphaproteobacteria</taxon>
        <taxon>Hyphomicrobiales</taxon>
        <taxon>Rhizobiaceae</taxon>
        <taxon>Rhizobium/Agrobacterium group</taxon>
        <taxon>Pseudorhizobium</taxon>
    </lineage>
</organism>
<dbReference type="AlphaFoldDB" id="L0NIS5"/>
<keyword evidence="2" id="KW-1185">Reference proteome</keyword>